<keyword evidence="4" id="KW-0479">Metal-binding</keyword>
<comment type="catalytic activity">
    <reaction evidence="14">
        <text>[(1-&gt;4)-beta-D-glucosyl]n+m + reduced acceptor + O2 = 4-dehydro-beta-D-glucosyl-[(1-&gt;4)-beta-D-glucosyl]n-1 + [(1-&gt;4)-beta-D-glucosyl]m + acceptor + H2O.</text>
        <dbReference type="EC" id="1.14.99.56"/>
    </reaction>
</comment>
<dbReference type="OrthoDB" id="3496539at2759"/>
<feature type="domain" description="Auxiliary Activity family 9 catalytic" evidence="18">
    <location>
        <begin position="21"/>
        <end position="221"/>
    </location>
</feature>
<evidence type="ECO:0000256" key="5">
    <source>
        <dbReference type="ARBA" id="ARBA00022729"/>
    </source>
</evidence>
<evidence type="ECO:0000313" key="20">
    <source>
        <dbReference type="Proteomes" id="UP000054771"/>
    </source>
</evidence>
<dbReference type="Gene3D" id="2.70.50.70">
    <property type="match status" value="1"/>
</dbReference>
<evidence type="ECO:0000256" key="7">
    <source>
        <dbReference type="ARBA" id="ARBA00023002"/>
    </source>
</evidence>
<evidence type="ECO:0000256" key="10">
    <source>
        <dbReference type="ARBA" id="ARBA00023157"/>
    </source>
</evidence>
<dbReference type="EC" id="1.14.99.56" evidence="15"/>
<keyword evidence="10" id="KW-1015">Disulfide bond</keyword>
<organism evidence="19 20">
    <name type="scientific">Aspergillus calidoustus</name>
    <dbReference type="NCBI Taxonomy" id="454130"/>
    <lineage>
        <taxon>Eukaryota</taxon>
        <taxon>Fungi</taxon>
        <taxon>Dikarya</taxon>
        <taxon>Ascomycota</taxon>
        <taxon>Pezizomycotina</taxon>
        <taxon>Eurotiomycetes</taxon>
        <taxon>Eurotiomycetidae</taxon>
        <taxon>Eurotiales</taxon>
        <taxon>Aspergillaceae</taxon>
        <taxon>Aspergillus</taxon>
        <taxon>Aspergillus subgen. Nidulantes</taxon>
    </lineage>
</organism>
<dbReference type="PANTHER" id="PTHR33353:SF10">
    <property type="entry name" value="ENDO-BETA-1,4-GLUCANASE D"/>
    <property type="match status" value="1"/>
</dbReference>
<dbReference type="GO" id="GO:0005576">
    <property type="term" value="C:extracellular region"/>
    <property type="evidence" value="ECO:0007669"/>
    <property type="project" value="UniProtKB-SubCell"/>
</dbReference>
<evidence type="ECO:0000256" key="1">
    <source>
        <dbReference type="ARBA" id="ARBA00001973"/>
    </source>
</evidence>
<evidence type="ECO:0000256" key="8">
    <source>
        <dbReference type="ARBA" id="ARBA00023008"/>
    </source>
</evidence>
<dbReference type="InterPro" id="IPR005103">
    <property type="entry name" value="AA9_LPMO"/>
</dbReference>
<evidence type="ECO:0000256" key="12">
    <source>
        <dbReference type="ARBA" id="ARBA00023326"/>
    </source>
</evidence>
<dbReference type="InterPro" id="IPR049892">
    <property type="entry name" value="AA9"/>
</dbReference>
<accession>A0A0U5FXN6</accession>
<dbReference type="AlphaFoldDB" id="A0A0U5FXN6"/>
<dbReference type="CDD" id="cd21175">
    <property type="entry name" value="LPMO_AA9"/>
    <property type="match status" value="1"/>
</dbReference>
<evidence type="ECO:0000256" key="6">
    <source>
        <dbReference type="ARBA" id="ARBA00023001"/>
    </source>
</evidence>
<evidence type="ECO:0000256" key="15">
    <source>
        <dbReference type="ARBA" id="ARBA00047174"/>
    </source>
</evidence>
<feature type="signal peptide" evidence="17">
    <location>
        <begin position="1"/>
        <end position="20"/>
    </location>
</feature>
<keyword evidence="12" id="KW-0624">Polysaccharide degradation</keyword>
<feature type="compositionally biased region" description="Basic residues" evidence="16">
    <location>
        <begin position="329"/>
        <end position="338"/>
    </location>
</feature>
<proteinExistence type="inferred from homology"/>
<evidence type="ECO:0000259" key="18">
    <source>
        <dbReference type="Pfam" id="PF03443"/>
    </source>
</evidence>
<comment type="subcellular location">
    <subcellularLocation>
        <location evidence="2">Secreted</location>
    </subcellularLocation>
</comment>
<protein>
    <recommendedName>
        <fullName evidence="15">lytic cellulose monooxygenase (C4-dehydrogenating)</fullName>
        <ecNumber evidence="15">1.14.99.56</ecNumber>
    </recommendedName>
</protein>
<feature type="region of interest" description="Disordered" evidence="16">
    <location>
        <begin position="237"/>
        <end position="338"/>
    </location>
</feature>
<evidence type="ECO:0000313" key="19">
    <source>
        <dbReference type="EMBL" id="CEL04086.1"/>
    </source>
</evidence>
<comment type="cofactor">
    <cofactor evidence="1">
        <name>Cu(2+)</name>
        <dbReference type="ChEBI" id="CHEBI:29036"/>
    </cofactor>
</comment>
<name>A0A0U5FXN6_ASPCI</name>
<keyword evidence="3" id="KW-0964">Secreted</keyword>
<evidence type="ECO:0000256" key="11">
    <source>
        <dbReference type="ARBA" id="ARBA00023277"/>
    </source>
</evidence>
<keyword evidence="8" id="KW-0186">Copper</keyword>
<dbReference type="OMA" id="NDCEDHT"/>
<evidence type="ECO:0000256" key="9">
    <source>
        <dbReference type="ARBA" id="ARBA00023033"/>
    </source>
</evidence>
<reference evidence="20" key="1">
    <citation type="journal article" date="2016" name="Genome Announc.">
        <title>Draft genome sequences of fungus Aspergillus calidoustus.</title>
        <authorList>
            <person name="Horn F."/>
            <person name="Linde J."/>
            <person name="Mattern D.J."/>
            <person name="Walther G."/>
            <person name="Guthke R."/>
            <person name="Scherlach K."/>
            <person name="Martin K."/>
            <person name="Brakhage A.A."/>
            <person name="Petzke L."/>
            <person name="Valiante V."/>
        </authorList>
    </citation>
    <scope>NUCLEOTIDE SEQUENCE [LARGE SCALE GENOMIC DNA]</scope>
    <source>
        <strain evidence="20">SF006504</strain>
    </source>
</reference>
<dbReference type="STRING" id="454130.A0A0U5FXN6"/>
<dbReference type="Proteomes" id="UP000054771">
    <property type="component" value="Unassembled WGS sequence"/>
</dbReference>
<keyword evidence="11" id="KW-0119">Carbohydrate metabolism</keyword>
<evidence type="ECO:0000256" key="16">
    <source>
        <dbReference type="SAM" id="MobiDB-lite"/>
    </source>
</evidence>
<keyword evidence="5 17" id="KW-0732">Signal</keyword>
<keyword evidence="7" id="KW-0560">Oxidoreductase</keyword>
<feature type="chain" id="PRO_5006857397" description="lytic cellulose monooxygenase (C4-dehydrogenating)" evidence="17">
    <location>
        <begin position="21"/>
        <end position="338"/>
    </location>
</feature>
<dbReference type="GO" id="GO:0004497">
    <property type="term" value="F:monooxygenase activity"/>
    <property type="evidence" value="ECO:0007669"/>
    <property type="project" value="UniProtKB-KW"/>
</dbReference>
<feature type="compositionally biased region" description="Low complexity" evidence="16">
    <location>
        <begin position="267"/>
        <end position="317"/>
    </location>
</feature>
<evidence type="ECO:0000256" key="2">
    <source>
        <dbReference type="ARBA" id="ARBA00004613"/>
    </source>
</evidence>
<evidence type="ECO:0000256" key="3">
    <source>
        <dbReference type="ARBA" id="ARBA00022525"/>
    </source>
</evidence>
<dbReference type="GO" id="GO:0030245">
    <property type="term" value="P:cellulose catabolic process"/>
    <property type="evidence" value="ECO:0007669"/>
    <property type="project" value="UniProtKB-KW"/>
</dbReference>
<evidence type="ECO:0000256" key="4">
    <source>
        <dbReference type="ARBA" id="ARBA00022723"/>
    </source>
</evidence>
<gene>
    <name evidence="19" type="ORF">ASPCAL05218</name>
</gene>
<sequence>MRWIAPSLVASLALVPSVTAHWNLASLIVNGEVTEEYQYVRRTKNSNSPVQDVTSTDIICNNGGIDDDVLAETETYEVAPGDQVGFTVRDLWGHPGIQQVYLSKAPETAKTYKGDGDWFKIYSLTTSNLTSDPITWAPFEDNVGIKSFVFNLPEDLPAGEYLMRGEGLALHGAGEFGGAQFYIGCAQIKVTGSGSGTPGPTVQFPGAYTGNEPGILVGMYWPPLRNYTAPGPAVWPNDCEDHTPNTLESPDDGDCTPLPAGAEGDGSSESPETPTTTSSTAPSSPATTSVPSPASTPSSPSTSSASTVPSSTSTPVPDESNKGGQECSRRRRRRRHVQ</sequence>
<keyword evidence="20" id="KW-1185">Reference proteome</keyword>
<keyword evidence="9" id="KW-0503">Monooxygenase</keyword>
<comment type="similarity">
    <text evidence="13">Belongs to the polysaccharide monooxygenase AA9 family.</text>
</comment>
<evidence type="ECO:0000256" key="17">
    <source>
        <dbReference type="SAM" id="SignalP"/>
    </source>
</evidence>
<dbReference type="PANTHER" id="PTHR33353">
    <property type="entry name" value="PUTATIVE (AFU_ORTHOLOGUE AFUA_1G12560)-RELATED"/>
    <property type="match status" value="1"/>
</dbReference>
<evidence type="ECO:0000256" key="13">
    <source>
        <dbReference type="ARBA" id="ARBA00044502"/>
    </source>
</evidence>
<keyword evidence="6" id="KW-0136">Cellulose degradation</keyword>
<dbReference type="GO" id="GO:0046872">
    <property type="term" value="F:metal ion binding"/>
    <property type="evidence" value="ECO:0007669"/>
    <property type="project" value="UniProtKB-KW"/>
</dbReference>
<dbReference type="EMBL" id="CDMC01000004">
    <property type="protein sequence ID" value="CEL04086.1"/>
    <property type="molecule type" value="Genomic_DNA"/>
</dbReference>
<dbReference type="Pfam" id="PF03443">
    <property type="entry name" value="AA9"/>
    <property type="match status" value="1"/>
</dbReference>
<evidence type="ECO:0000256" key="14">
    <source>
        <dbReference type="ARBA" id="ARBA00045077"/>
    </source>
</evidence>